<keyword evidence="4" id="KW-0521">NADP</keyword>
<dbReference type="PANTHER" id="PTHR23429">
    <property type="entry name" value="GLUCOSE-6-PHOSPHATE 1-DEHYDROGENASE G6PD"/>
    <property type="match status" value="1"/>
</dbReference>
<protein>
    <recommendedName>
        <fullName evidence="7">Glucose-6-phosphate dehydrogenase NAD-binding domain-containing protein</fullName>
    </recommendedName>
</protein>
<comment type="caution">
    <text evidence="8">The sequence shown here is derived from an EMBL/GenBank/DDBJ whole genome shotgun (WGS) entry which is preliminary data.</text>
</comment>
<dbReference type="SUPFAM" id="SSF51735">
    <property type="entry name" value="NAD(P)-binding Rossmann-fold domains"/>
    <property type="match status" value="1"/>
</dbReference>
<keyword evidence="3" id="KW-0313">Glucose metabolism</keyword>
<dbReference type="Proteomes" id="UP001296967">
    <property type="component" value="Unassembled WGS sequence"/>
</dbReference>
<dbReference type="Pfam" id="PF00479">
    <property type="entry name" value="G6PD_N"/>
    <property type="match status" value="1"/>
</dbReference>
<evidence type="ECO:0000256" key="2">
    <source>
        <dbReference type="ARBA" id="ARBA00009975"/>
    </source>
</evidence>
<dbReference type="PROSITE" id="PS00069">
    <property type="entry name" value="G6P_DEHYDROGENASE"/>
    <property type="match status" value="1"/>
</dbReference>
<dbReference type="GO" id="GO:0009051">
    <property type="term" value="P:pentose-phosphate shunt, oxidative branch"/>
    <property type="evidence" value="ECO:0007669"/>
    <property type="project" value="TreeGrafter"/>
</dbReference>
<keyword evidence="9" id="KW-1185">Reference proteome</keyword>
<dbReference type="EMBL" id="NHSF01000089">
    <property type="protein sequence ID" value="MBK5932306.1"/>
    <property type="molecule type" value="Genomic_DNA"/>
</dbReference>
<comment type="pathway">
    <text evidence="1">Carbohydrate degradation; pentose phosphate pathway; D-ribulose 5-phosphate from D-glucose 6-phosphate (oxidative stage): step 1/3.</text>
</comment>
<dbReference type="GO" id="GO:0004345">
    <property type="term" value="F:glucose-6-phosphate dehydrogenase activity"/>
    <property type="evidence" value="ECO:0007669"/>
    <property type="project" value="InterPro"/>
</dbReference>
<feature type="domain" description="Glucose-6-phosphate dehydrogenase NAD-binding" evidence="7">
    <location>
        <begin position="1"/>
        <end position="42"/>
    </location>
</feature>
<reference evidence="8" key="1">
    <citation type="submission" date="2017-05" db="EMBL/GenBank/DDBJ databases">
        <authorList>
            <person name="Imhoff J.F."/>
            <person name="Rahn T."/>
            <person name="Kuenzel S."/>
            <person name="Neulinger S.C."/>
        </authorList>
    </citation>
    <scope>NUCLEOTIDE SEQUENCE</scope>
    <source>
        <strain evidence="8">DSM 4395</strain>
    </source>
</reference>
<dbReference type="Gene3D" id="3.40.50.720">
    <property type="entry name" value="NAD(P)-binding Rossmann-like Domain"/>
    <property type="match status" value="1"/>
</dbReference>
<accession>A0AAJ0UIT2</accession>
<dbReference type="InterPro" id="IPR036291">
    <property type="entry name" value="NAD(P)-bd_dom_sf"/>
</dbReference>
<comment type="similarity">
    <text evidence="2">Belongs to the glucose-6-phosphate dehydrogenase family.</text>
</comment>
<evidence type="ECO:0000256" key="1">
    <source>
        <dbReference type="ARBA" id="ARBA00004937"/>
    </source>
</evidence>
<keyword evidence="5" id="KW-0560">Oxidoreductase</keyword>
<dbReference type="GO" id="GO:0006006">
    <property type="term" value="P:glucose metabolic process"/>
    <property type="evidence" value="ECO:0007669"/>
    <property type="project" value="UniProtKB-KW"/>
</dbReference>
<dbReference type="AlphaFoldDB" id="A0AAJ0UIT2"/>
<reference evidence="8" key="2">
    <citation type="journal article" date="2020" name="Microorganisms">
        <title>Osmotic Adaptation and Compatible Solute Biosynthesis of Phototrophic Bacteria as Revealed from Genome Analyses.</title>
        <authorList>
            <person name="Imhoff J.F."/>
            <person name="Rahn T."/>
            <person name="Kunzel S."/>
            <person name="Keller A."/>
            <person name="Neulinger S.C."/>
        </authorList>
    </citation>
    <scope>NUCLEOTIDE SEQUENCE</scope>
    <source>
        <strain evidence="8">DSM 4395</strain>
    </source>
</reference>
<evidence type="ECO:0000259" key="7">
    <source>
        <dbReference type="Pfam" id="PF00479"/>
    </source>
</evidence>
<name>A0AAJ0UIT2_HALSE</name>
<evidence type="ECO:0000313" key="8">
    <source>
        <dbReference type="EMBL" id="MBK5932306.1"/>
    </source>
</evidence>
<dbReference type="InterPro" id="IPR001282">
    <property type="entry name" value="G6P_DH"/>
</dbReference>
<sequence>MEKPFGHDLDSAQLLHVVVAEGFDESQLYRIDHYLGKKTVQNILFFRFSKVQ</sequence>
<gene>
    <name evidence="8" type="ORF">CCR82_17660</name>
</gene>
<dbReference type="InterPro" id="IPR019796">
    <property type="entry name" value="G6P_DH_AS"/>
</dbReference>
<dbReference type="InterPro" id="IPR022674">
    <property type="entry name" value="G6P_DH_NAD-bd"/>
</dbReference>
<evidence type="ECO:0000256" key="5">
    <source>
        <dbReference type="ARBA" id="ARBA00023002"/>
    </source>
</evidence>
<evidence type="ECO:0000256" key="6">
    <source>
        <dbReference type="ARBA" id="ARBA00023277"/>
    </source>
</evidence>
<evidence type="ECO:0000256" key="3">
    <source>
        <dbReference type="ARBA" id="ARBA00022526"/>
    </source>
</evidence>
<keyword evidence="6" id="KW-0119">Carbohydrate metabolism</keyword>
<proteinExistence type="inferred from homology"/>
<evidence type="ECO:0000256" key="4">
    <source>
        <dbReference type="ARBA" id="ARBA00022857"/>
    </source>
</evidence>
<dbReference type="Gene3D" id="3.30.360.10">
    <property type="entry name" value="Dihydrodipicolinate Reductase, domain 2"/>
    <property type="match status" value="1"/>
</dbReference>
<dbReference type="GO" id="GO:0050661">
    <property type="term" value="F:NADP binding"/>
    <property type="evidence" value="ECO:0007669"/>
    <property type="project" value="InterPro"/>
</dbReference>
<dbReference type="PANTHER" id="PTHR23429:SF0">
    <property type="entry name" value="GLUCOSE-6-PHOSPHATE 1-DEHYDROGENASE"/>
    <property type="match status" value="1"/>
</dbReference>
<dbReference type="GO" id="GO:0005829">
    <property type="term" value="C:cytosol"/>
    <property type="evidence" value="ECO:0007669"/>
    <property type="project" value="TreeGrafter"/>
</dbReference>
<evidence type="ECO:0000313" key="9">
    <source>
        <dbReference type="Proteomes" id="UP001296967"/>
    </source>
</evidence>
<organism evidence="8 9">
    <name type="scientific">Halochromatium salexigens</name>
    <name type="common">Chromatium salexigens</name>
    <dbReference type="NCBI Taxonomy" id="49447"/>
    <lineage>
        <taxon>Bacteria</taxon>
        <taxon>Pseudomonadati</taxon>
        <taxon>Pseudomonadota</taxon>
        <taxon>Gammaproteobacteria</taxon>
        <taxon>Chromatiales</taxon>
        <taxon>Chromatiaceae</taxon>
        <taxon>Halochromatium</taxon>
    </lineage>
</organism>